<sequence>MTSFKQTLHILRKDLRHLAPEISVSLSLVALFAWIAPAAWPGYIGKMAYPGAQFGAPQIMGVFLHALIPISWLVLISRSVHDESLVGDKQFWVTRPYTWYSLLAAKLLFVLVAICLPLFAAQIFLVHYAGLPVFASLPALLLNIGAIFVLFLLPFLVLASVTSSFGPLILLVLGGVLYLGVVGLVATYLSGVRGIPPYTEAGFIVLLTILLAGTLMHQYIERRTGLSQLILIATPILLAAVYFILPAGFLFTHAYPTRTGLSAQVDLDPMKQQPSTGGLLNVVGNYVLSVPIAANLSSGNELLSGRALHVDLTSASGFHWSSSWLGFSDTLHGGESTQIDVMIPEKVIDRIGTETVKLQLTLALTRLQIDPPVNFKLSDSNHAIPGGGVCSLVGDPSFAAPVCRSAMRAPMAFVETQVQDVPCSLDGSAENTAPRPARSSMLLQQGWFAFDPVVAQSWRLYAAGDSPEGPHMHAICAGAPVKLTPTHDAGGASIQVEQTGLELAPYLRHRSQQRPMPVQPVR</sequence>
<dbReference type="STRING" id="474950.SAMN05421771_3982"/>
<feature type="transmembrane region" description="Helical" evidence="1">
    <location>
        <begin position="97"/>
        <end position="120"/>
    </location>
</feature>
<evidence type="ECO:0000256" key="1">
    <source>
        <dbReference type="SAM" id="Phobius"/>
    </source>
</evidence>
<feature type="transmembrane region" description="Helical" evidence="1">
    <location>
        <begin position="229"/>
        <end position="251"/>
    </location>
</feature>
<keyword evidence="1" id="KW-1133">Transmembrane helix</keyword>
<keyword evidence="1" id="KW-0812">Transmembrane</keyword>
<reference evidence="2 3" key="1">
    <citation type="submission" date="2016-10" db="EMBL/GenBank/DDBJ databases">
        <authorList>
            <person name="de Groot N.N."/>
        </authorList>
    </citation>
    <scope>NUCLEOTIDE SEQUENCE [LARGE SCALE GENOMIC DNA]</scope>
    <source>
        <strain evidence="2 3">DSM 21001</strain>
    </source>
</reference>
<evidence type="ECO:0000313" key="3">
    <source>
        <dbReference type="Proteomes" id="UP000199024"/>
    </source>
</evidence>
<gene>
    <name evidence="2" type="ORF">SAMN05421771_3982</name>
</gene>
<dbReference type="OrthoDB" id="117897at2"/>
<accession>A0A1I6MZ42</accession>
<dbReference type="RefSeq" id="WP_089843053.1">
    <property type="nucleotide sequence ID" value="NZ_FOZL01000002.1"/>
</dbReference>
<dbReference type="AlphaFoldDB" id="A0A1I6MZ42"/>
<evidence type="ECO:0000313" key="2">
    <source>
        <dbReference type="EMBL" id="SFS20972.1"/>
    </source>
</evidence>
<dbReference type="Proteomes" id="UP000199024">
    <property type="component" value="Unassembled WGS sequence"/>
</dbReference>
<name>A0A1I6MZ42_9BACT</name>
<feature type="transmembrane region" description="Helical" evidence="1">
    <location>
        <begin position="201"/>
        <end position="220"/>
    </location>
</feature>
<keyword evidence="3" id="KW-1185">Reference proteome</keyword>
<feature type="transmembrane region" description="Helical" evidence="1">
    <location>
        <begin position="140"/>
        <end position="161"/>
    </location>
</feature>
<organism evidence="2 3">
    <name type="scientific">Granulicella pectinivorans</name>
    <dbReference type="NCBI Taxonomy" id="474950"/>
    <lineage>
        <taxon>Bacteria</taxon>
        <taxon>Pseudomonadati</taxon>
        <taxon>Acidobacteriota</taxon>
        <taxon>Terriglobia</taxon>
        <taxon>Terriglobales</taxon>
        <taxon>Acidobacteriaceae</taxon>
        <taxon>Granulicella</taxon>
    </lineage>
</organism>
<proteinExistence type="predicted"/>
<dbReference type="EMBL" id="FOZL01000002">
    <property type="protein sequence ID" value="SFS20972.1"/>
    <property type="molecule type" value="Genomic_DNA"/>
</dbReference>
<feature type="transmembrane region" description="Helical" evidence="1">
    <location>
        <begin position="55"/>
        <end position="76"/>
    </location>
</feature>
<feature type="transmembrane region" description="Helical" evidence="1">
    <location>
        <begin position="168"/>
        <end position="189"/>
    </location>
</feature>
<protein>
    <submittedName>
        <fullName evidence="2">Uncharacterized protein</fullName>
    </submittedName>
</protein>
<keyword evidence="1" id="KW-0472">Membrane</keyword>
<feature type="transmembrane region" description="Helical" evidence="1">
    <location>
        <begin position="21"/>
        <end position="43"/>
    </location>
</feature>